<organism evidence="2">
    <name type="scientific">Caldithrix abyssi</name>
    <dbReference type="NCBI Taxonomy" id="187145"/>
    <lineage>
        <taxon>Bacteria</taxon>
        <taxon>Pseudomonadati</taxon>
        <taxon>Calditrichota</taxon>
        <taxon>Calditrichia</taxon>
        <taxon>Calditrichales</taxon>
        <taxon>Calditrichaceae</taxon>
        <taxon>Caldithrix</taxon>
    </lineage>
</organism>
<evidence type="ECO:0000256" key="1">
    <source>
        <dbReference type="SAM" id="Phobius"/>
    </source>
</evidence>
<reference evidence="2" key="1">
    <citation type="journal article" date="2020" name="mSystems">
        <title>Genome- and Community-Level Interaction Insights into Carbon Utilization and Element Cycling Functions of Hydrothermarchaeota in Hydrothermal Sediment.</title>
        <authorList>
            <person name="Zhou Z."/>
            <person name="Liu Y."/>
            <person name="Xu W."/>
            <person name="Pan J."/>
            <person name="Luo Z.H."/>
            <person name="Li M."/>
        </authorList>
    </citation>
    <scope>NUCLEOTIDE SEQUENCE [LARGE SCALE GENOMIC DNA]</scope>
    <source>
        <strain evidence="2">HyVt-527</strain>
    </source>
</reference>
<keyword evidence="1" id="KW-1133">Transmembrane helix</keyword>
<protein>
    <submittedName>
        <fullName evidence="2">Uncharacterized protein</fullName>
    </submittedName>
</protein>
<name>A0A7V5UEU7_CALAY</name>
<dbReference type="EMBL" id="DROD01000406">
    <property type="protein sequence ID" value="HHJ52710.1"/>
    <property type="molecule type" value="Genomic_DNA"/>
</dbReference>
<sequence length="139" mass="16559">MESLHNRKVLDVLPIFMFIGSYFIFHLFEWREVTCTIWATVVSLLTFLFLVADFKMEHKKEGNFSRLNFYGGLLSLLTLVIVAQGFLHWQRVLPIVWRMLIFFTLLVIYFVLLFRGMRTLTEFKQFVENKAAGNKKRKQ</sequence>
<gene>
    <name evidence="2" type="ORF">ENJ89_05905</name>
</gene>
<accession>A0A7V5UEU7</accession>
<feature type="transmembrane region" description="Helical" evidence="1">
    <location>
        <begin position="95"/>
        <end position="114"/>
    </location>
</feature>
<dbReference type="Proteomes" id="UP000886124">
    <property type="component" value="Unassembled WGS sequence"/>
</dbReference>
<keyword evidence="1" id="KW-0472">Membrane</keyword>
<feature type="transmembrane region" description="Helical" evidence="1">
    <location>
        <begin position="12"/>
        <end position="30"/>
    </location>
</feature>
<dbReference type="AlphaFoldDB" id="A0A7V5UEU7"/>
<evidence type="ECO:0000313" key="2">
    <source>
        <dbReference type="EMBL" id="HHJ52710.1"/>
    </source>
</evidence>
<feature type="transmembrane region" description="Helical" evidence="1">
    <location>
        <begin position="36"/>
        <end position="55"/>
    </location>
</feature>
<feature type="transmembrane region" description="Helical" evidence="1">
    <location>
        <begin position="67"/>
        <end position="89"/>
    </location>
</feature>
<comment type="caution">
    <text evidence="2">The sequence shown here is derived from an EMBL/GenBank/DDBJ whole genome shotgun (WGS) entry which is preliminary data.</text>
</comment>
<keyword evidence="1" id="KW-0812">Transmembrane</keyword>
<proteinExistence type="predicted"/>